<evidence type="ECO:0000313" key="1">
    <source>
        <dbReference type="EMBL" id="QBQ63139.1"/>
    </source>
</evidence>
<evidence type="ECO:0000313" key="2">
    <source>
        <dbReference type="Proteomes" id="UP000294444"/>
    </source>
</evidence>
<reference evidence="1 2" key="1">
    <citation type="submission" date="2019-03" db="EMBL/GenBank/DDBJ databases">
        <authorList>
            <person name="Che Y."/>
            <person name="Zhou L."/>
        </authorList>
    </citation>
    <scope>NUCLEOTIDE SEQUENCE [LARGE SCALE GENOMIC DNA]</scope>
    <source>
        <strain evidence="1 2">AIFJ1607</strain>
    </source>
</reference>
<accession>A0A4P7CI06</accession>
<dbReference type="PROSITE" id="PS50096">
    <property type="entry name" value="IQ"/>
    <property type="match status" value="1"/>
</dbReference>
<sequence>MTTVIYIPKDFVACDGLWSTPFGQLALENHYIAKYLYVNDKIIVFAGSEYAIVCLQALFRKIISREYYQKIAEKHFLTGDSLEYLIINIHTGELEKFLLPKHYRPFANEIYHLGSGGEFAAHFFFYAKKYHFQTKNGKNNVEGALKYAYYKDSLSSGEPTMIKSWNPKYIIDTTVNNDNAIYDFLLETRFKELDMYINHLHQDLQTSLPKNLTLLSASLNYAYHKYRPLETAPSTEADIVMPCDVENILKDVDFVLNSTFSE</sequence>
<dbReference type="EMBL" id="CP038145">
    <property type="protein sequence ID" value="QBQ63139.1"/>
    <property type="molecule type" value="Genomic_DNA"/>
</dbReference>
<proteinExistence type="predicted"/>
<gene>
    <name evidence="1" type="ORF">EXH44_02260</name>
</gene>
<dbReference type="KEGG" id="aio:EXH44_02260"/>
<protein>
    <submittedName>
        <fullName evidence="1">Uncharacterized protein</fullName>
    </submittedName>
</protein>
<name>A0A4P7CI06_9PAST</name>
<organism evidence="1 2">
    <name type="scientific">Actinobacillus indolicus</name>
    <dbReference type="NCBI Taxonomy" id="51049"/>
    <lineage>
        <taxon>Bacteria</taxon>
        <taxon>Pseudomonadati</taxon>
        <taxon>Pseudomonadota</taxon>
        <taxon>Gammaproteobacteria</taxon>
        <taxon>Pasteurellales</taxon>
        <taxon>Pasteurellaceae</taxon>
        <taxon>Actinobacillus</taxon>
    </lineage>
</organism>
<dbReference type="Proteomes" id="UP000294444">
    <property type="component" value="Chromosome"/>
</dbReference>
<dbReference type="RefSeq" id="WP_162856090.1">
    <property type="nucleotide sequence ID" value="NZ_CP038145.1"/>
</dbReference>
<dbReference type="AlphaFoldDB" id="A0A4P7CI06"/>
<keyword evidence="2" id="KW-1185">Reference proteome</keyword>